<dbReference type="PANTHER" id="PTHR37827">
    <property type="entry name" value="TUDOR DOMAIN-CONTAINING PROTEIN"/>
    <property type="match status" value="1"/>
</dbReference>
<dbReference type="Proteomes" id="UP000054771">
    <property type="component" value="Unassembled WGS sequence"/>
</dbReference>
<gene>
    <name evidence="2" type="ORF">ASPCAL02519</name>
</gene>
<keyword evidence="3" id="KW-1185">Reference proteome</keyword>
<sequence length="261" mass="29615">MASGDSAENYAVFRECISSIIVARSSQHKPNKAPKRRSYKAKSARRKDNAESRDVSSDSISSAAEEENPEELADFIDFIASEIFSTLPDPLQTLSYSAIQHSPALAETYSLPLTPSHLESLSNPLPTSIADTLTTYTPALEAPDLLARALTEYIPGVTRPPPVWANTRKSACEICERDWIPLSYHHLIPRGVHEKVIKKGWHDEWMLNSVAWLCRACHSFVHRMASNEELAREWHTVGRILEREDVRDWARWVGRVRWKAR</sequence>
<reference evidence="3" key="1">
    <citation type="journal article" date="2016" name="Genome Announc.">
        <title>Draft genome sequences of fungus Aspergillus calidoustus.</title>
        <authorList>
            <person name="Horn F."/>
            <person name="Linde J."/>
            <person name="Mattern D.J."/>
            <person name="Walther G."/>
            <person name="Guthke R."/>
            <person name="Scherlach K."/>
            <person name="Martin K."/>
            <person name="Brakhage A.A."/>
            <person name="Petzke L."/>
            <person name="Valiante V."/>
        </authorList>
    </citation>
    <scope>NUCLEOTIDE SEQUENCE [LARGE SCALE GENOMIC DNA]</scope>
    <source>
        <strain evidence="3">SF006504</strain>
    </source>
</reference>
<dbReference type="OrthoDB" id="4850648at2759"/>
<feature type="compositionally biased region" description="Basic and acidic residues" evidence="1">
    <location>
        <begin position="46"/>
        <end position="56"/>
    </location>
</feature>
<proteinExistence type="predicted"/>
<dbReference type="OMA" id="WHDEWML"/>
<name>A0A0U5GMF6_ASPCI</name>
<evidence type="ECO:0008006" key="4">
    <source>
        <dbReference type="Google" id="ProtNLM"/>
    </source>
</evidence>
<organism evidence="2 3">
    <name type="scientific">Aspergillus calidoustus</name>
    <dbReference type="NCBI Taxonomy" id="454130"/>
    <lineage>
        <taxon>Eukaryota</taxon>
        <taxon>Fungi</taxon>
        <taxon>Dikarya</taxon>
        <taxon>Ascomycota</taxon>
        <taxon>Pezizomycotina</taxon>
        <taxon>Eurotiomycetes</taxon>
        <taxon>Eurotiomycetidae</taxon>
        <taxon>Eurotiales</taxon>
        <taxon>Aspergillaceae</taxon>
        <taxon>Aspergillus</taxon>
        <taxon>Aspergillus subgen. Nidulantes</taxon>
    </lineage>
</organism>
<accession>A0A0U5GMF6</accession>
<feature type="region of interest" description="Disordered" evidence="1">
    <location>
        <begin position="24"/>
        <end position="68"/>
    </location>
</feature>
<protein>
    <recommendedName>
        <fullName evidence="4">HNH domain-containing protein</fullName>
    </recommendedName>
</protein>
<evidence type="ECO:0000256" key="1">
    <source>
        <dbReference type="SAM" id="MobiDB-lite"/>
    </source>
</evidence>
<evidence type="ECO:0000313" key="2">
    <source>
        <dbReference type="EMBL" id="CEN60078.1"/>
    </source>
</evidence>
<dbReference type="PANTHER" id="PTHR37827:SF1">
    <property type="entry name" value="HNH DOMAIN-CONTAINING PROTEIN"/>
    <property type="match status" value="1"/>
</dbReference>
<evidence type="ECO:0000313" key="3">
    <source>
        <dbReference type="Proteomes" id="UP000054771"/>
    </source>
</evidence>
<feature type="compositionally biased region" description="Basic residues" evidence="1">
    <location>
        <begin position="26"/>
        <end position="45"/>
    </location>
</feature>
<dbReference type="EMBL" id="CDMC01000002">
    <property type="protein sequence ID" value="CEN60078.1"/>
    <property type="molecule type" value="Genomic_DNA"/>
</dbReference>
<dbReference type="STRING" id="454130.A0A0U5GMF6"/>
<dbReference type="AlphaFoldDB" id="A0A0U5GMF6"/>